<evidence type="ECO:0000313" key="2">
    <source>
        <dbReference type="Proteomes" id="UP000050425"/>
    </source>
</evidence>
<gene>
    <name evidence="1" type="ORF">ALO88_100496</name>
</gene>
<proteinExistence type="predicted"/>
<comment type="caution">
    <text evidence="1">The sequence shown here is derived from an EMBL/GenBank/DDBJ whole genome shotgun (WGS) entry which is preliminary data.</text>
</comment>
<protein>
    <submittedName>
        <fullName evidence="1">Uncharacterized protein</fullName>
    </submittedName>
</protein>
<dbReference type="EMBL" id="LJPT01000167">
    <property type="protein sequence ID" value="KPW44232.1"/>
    <property type="molecule type" value="Genomic_DNA"/>
</dbReference>
<dbReference type="PATRIC" id="fig|251702.3.peg.1589"/>
<dbReference type="AlphaFoldDB" id="A0A0P9JRC9"/>
<accession>A0A0P9JRC9</accession>
<name>A0A0P9JRC9_9PSED</name>
<evidence type="ECO:0000313" key="1">
    <source>
        <dbReference type="EMBL" id="KPW44232.1"/>
    </source>
</evidence>
<organism evidence="1 2">
    <name type="scientific">Pseudomonas syringae pv. antirrhini</name>
    <dbReference type="NCBI Taxonomy" id="251702"/>
    <lineage>
        <taxon>Bacteria</taxon>
        <taxon>Pseudomonadati</taxon>
        <taxon>Pseudomonadota</taxon>
        <taxon>Gammaproteobacteria</taxon>
        <taxon>Pseudomonadales</taxon>
        <taxon>Pseudomonadaceae</taxon>
        <taxon>Pseudomonas</taxon>
    </lineage>
</organism>
<reference evidence="1 2" key="1">
    <citation type="submission" date="2015-09" db="EMBL/GenBank/DDBJ databases">
        <title>Genome announcement of multiple Pseudomonas syringae strains.</title>
        <authorList>
            <person name="Thakur S."/>
            <person name="Wang P.W."/>
            <person name="Gong Y."/>
            <person name="Weir B.S."/>
            <person name="Guttman D.S."/>
        </authorList>
    </citation>
    <scope>NUCLEOTIDE SEQUENCE [LARGE SCALE GENOMIC DNA]</scope>
    <source>
        <strain evidence="1 2">ICMP4303</strain>
    </source>
</reference>
<dbReference type="Proteomes" id="UP000050425">
    <property type="component" value="Unassembled WGS sequence"/>
</dbReference>
<sequence>MKKDLEIQGLFFRLGESGLTETAICPTCPALAAERPRLLSSAERRHPDHTTKDNAVNKIVYVKAYFKPIGEEVSVKVPTGEIKKGFFGDKEIMKKETQWQQTGWSDCQIDGERLSKDVEDAVAQLNADGYEIQTVLPILSGAYDYALKYRYEIRHNRTELNPGDQSYVFGYGYSFTEGVTLVAKKIQSSAS</sequence>